<accession>A0AA35LJY7</accession>
<feature type="compositionally biased region" description="Pro residues" evidence="1">
    <location>
        <begin position="48"/>
        <end position="60"/>
    </location>
</feature>
<protein>
    <submittedName>
        <fullName evidence="2">Uncharacterized protein</fullName>
    </submittedName>
</protein>
<gene>
    <name evidence="2" type="ORF">PODLI_1B016058</name>
</gene>
<dbReference type="AlphaFoldDB" id="A0AA35LJY7"/>
<dbReference type="Proteomes" id="UP001178461">
    <property type="component" value="Chromosome 16"/>
</dbReference>
<evidence type="ECO:0000256" key="1">
    <source>
        <dbReference type="SAM" id="MobiDB-lite"/>
    </source>
</evidence>
<reference evidence="2" key="1">
    <citation type="submission" date="2022-12" db="EMBL/GenBank/DDBJ databases">
        <authorList>
            <person name="Alioto T."/>
            <person name="Alioto T."/>
            <person name="Gomez Garrido J."/>
        </authorList>
    </citation>
    <scope>NUCLEOTIDE SEQUENCE</scope>
</reference>
<sequence length="184" mass="19436">MPRLVAPQQDPEQPVMPVLLRFRIPAPGGDGPSHSGHLGALGALQRSPPDPGPCLGGPPPAKHHEAQIQLRYDQCDPAQDLGGCAERGRGGGGGERRTGEALPAPAGESPYGSPQPWHPPPPSQRPPRICPGESGEAQEPAASSISLLLAVARKYPNLRMTVVRPDLACFCLKPEEDDIIIEDL</sequence>
<feature type="region of interest" description="Disordered" evidence="1">
    <location>
        <begin position="23"/>
        <end position="142"/>
    </location>
</feature>
<organism evidence="2 3">
    <name type="scientific">Podarcis lilfordi</name>
    <name type="common">Lilford's wall lizard</name>
    <dbReference type="NCBI Taxonomy" id="74358"/>
    <lineage>
        <taxon>Eukaryota</taxon>
        <taxon>Metazoa</taxon>
        <taxon>Chordata</taxon>
        <taxon>Craniata</taxon>
        <taxon>Vertebrata</taxon>
        <taxon>Euteleostomi</taxon>
        <taxon>Lepidosauria</taxon>
        <taxon>Squamata</taxon>
        <taxon>Bifurcata</taxon>
        <taxon>Unidentata</taxon>
        <taxon>Episquamata</taxon>
        <taxon>Laterata</taxon>
        <taxon>Lacertibaenia</taxon>
        <taxon>Lacertidae</taxon>
        <taxon>Podarcis</taxon>
    </lineage>
</organism>
<proteinExistence type="predicted"/>
<dbReference type="EMBL" id="OX395143">
    <property type="protein sequence ID" value="CAI5797217.1"/>
    <property type="molecule type" value="Genomic_DNA"/>
</dbReference>
<name>A0AA35LJY7_9SAUR</name>
<feature type="compositionally biased region" description="Basic and acidic residues" evidence="1">
    <location>
        <begin position="86"/>
        <end position="99"/>
    </location>
</feature>
<keyword evidence="3" id="KW-1185">Reference proteome</keyword>
<evidence type="ECO:0000313" key="2">
    <source>
        <dbReference type="EMBL" id="CAI5797217.1"/>
    </source>
</evidence>
<evidence type="ECO:0000313" key="3">
    <source>
        <dbReference type="Proteomes" id="UP001178461"/>
    </source>
</evidence>
<feature type="compositionally biased region" description="Pro residues" evidence="1">
    <location>
        <begin position="116"/>
        <end position="129"/>
    </location>
</feature>